<dbReference type="InterPro" id="IPR018392">
    <property type="entry name" value="LysM"/>
</dbReference>
<evidence type="ECO:0000256" key="2">
    <source>
        <dbReference type="SAM" id="SignalP"/>
    </source>
</evidence>
<proteinExistence type="predicted"/>
<dbReference type="SMART" id="SM00257">
    <property type="entry name" value="LysM"/>
    <property type="match status" value="1"/>
</dbReference>
<dbReference type="Proteomes" id="UP001144352">
    <property type="component" value="Unassembled WGS sequence"/>
</dbReference>
<feature type="compositionally biased region" description="Low complexity" evidence="1">
    <location>
        <begin position="180"/>
        <end position="196"/>
    </location>
</feature>
<accession>A0A9W6FZP3</accession>
<name>A0A9W6FZP3_9BACT</name>
<organism evidence="4 5">
    <name type="scientific">Geobacter hydrogenophilus</name>
    <dbReference type="NCBI Taxonomy" id="40983"/>
    <lineage>
        <taxon>Bacteria</taxon>
        <taxon>Pseudomonadati</taxon>
        <taxon>Thermodesulfobacteriota</taxon>
        <taxon>Desulfuromonadia</taxon>
        <taxon>Geobacterales</taxon>
        <taxon>Geobacteraceae</taxon>
        <taxon>Geobacter</taxon>
    </lineage>
</organism>
<dbReference type="Pfam" id="PF01476">
    <property type="entry name" value="LysM"/>
    <property type="match status" value="1"/>
</dbReference>
<feature type="compositionally biased region" description="Basic and acidic residues" evidence="1">
    <location>
        <begin position="59"/>
        <end position="71"/>
    </location>
</feature>
<dbReference type="AlphaFoldDB" id="A0A9W6FZP3"/>
<dbReference type="InterPro" id="IPR036779">
    <property type="entry name" value="LysM_dom_sf"/>
</dbReference>
<dbReference type="RefSeq" id="WP_214185783.1">
    <property type="nucleotide sequence ID" value="NZ_BSDS01000001.1"/>
</dbReference>
<feature type="region of interest" description="Disordered" evidence="1">
    <location>
        <begin position="138"/>
        <end position="231"/>
    </location>
</feature>
<feature type="domain" description="LysM" evidence="3">
    <location>
        <begin position="83"/>
        <end position="135"/>
    </location>
</feature>
<keyword evidence="2" id="KW-0732">Signal</keyword>
<evidence type="ECO:0000256" key="1">
    <source>
        <dbReference type="SAM" id="MobiDB-lite"/>
    </source>
</evidence>
<dbReference type="PROSITE" id="PS51782">
    <property type="entry name" value="LYSM"/>
    <property type="match status" value="1"/>
</dbReference>
<dbReference type="CDD" id="cd00118">
    <property type="entry name" value="LysM"/>
    <property type="match status" value="1"/>
</dbReference>
<gene>
    <name evidence="4" type="ORF">GHYDROH2_12190</name>
</gene>
<evidence type="ECO:0000259" key="3">
    <source>
        <dbReference type="PROSITE" id="PS51782"/>
    </source>
</evidence>
<feature type="signal peptide" evidence="2">
    <location>
        <begin position="1"/>
        <end position="29"/>
    </location>
</feature>
<dbReference type="Gene3D" id="3.10.350.10">
    <property type="entry name" value="LysM domain"/>
    <property type="match status" value="1"/>
</dbReference>
<feature type="chain" id="PRO_5040948377" evidence="2">
    <location>
        <begin position="30"/>
        <end position="567"/>
    </location>
</feature>
<comment type="caution">
    <text evidence="4">The sequence shown here is derived from an EMBL/GenBank/DDBJ whole genome shotgun (WGS) entry which is preliminary data.</text>
</comment>
<dbReference type="EMBL" id="BSDS01000001">
    <property type="protein sequence ID" value="GLI37718.1"/>
    <property type="molecule type" value="Genomic_DNA"/>
</dbReference>
<feature type="region of interest" description="Disordered" evidence="1">
    <location>
        <begin position="38"/>
        <end position="82"/>
    </location>
</feature>
<protein>
    <submittedName>
        <fullName evidence="4">Peptidoglycan-binding protein LysM</fullName>
    </submittedName>
</protein>
<reference evidence="4" key="1">
    <citation type="submission" date="2022-12" db="EMBL/GenBank/DDBJ databases">
        <title>Reference genome sequencing for broad-spectrum identification of bacterial and archaeal isolates by mass spectrometry.</title>
        <authorList>
            <person name="Sekiguchi Y."/>
            <person name="Tourlousse D.M."/>
        </authorList>
    </citation>
    <scope>NUCLEOTIDE SEQUENCE</scope>
    <source>
        <strain evidence="4">H2</strain>
    </source>
</reference>
<evidence type="ECO:0000313" key="4">
    <source>
        <dbReference type="EMBL" id="GLI37718.1"/>
    </source>
</evidence>
<keyword evidence="5" id="KW-1185">Reference proteome</keyword>
<sequence>MTSRTYMNFCATFALWGLLGPLQAGTAQAASPSFELDLKDLEKTTKPSPQHRQQPVRAPRKDSARKADAKPDTPASEASGDYTRYTVRPGDFLFKILIRDFGLSNAQAEALIPEIQRINKLPSATRLEVGQTILIPRHRRASSLAKTATPAPTPASTPEPASAPEGHRPLIIPPAPSSAPAPSTAVTSPPAPVASSQHETAKEAVASAPPPPPLTISGRETVPPAPATEAKADLSYSTALIRLWENLVPGQRQIEPLTVNGKVLDPADYPLLLAADGGRILVDLRSTLQPQLRTQLAQKYPDIHIVTRGNDSLKALVATLVRAAEFARTEENVTVDLGADPTLSVRADFRIVRLPTGRGGPETVLVFLDEHGPCLPPSLTDYLHRRGYQVAQFCDRPGDTVAEPGYDLRAIPASTPCDMAVSLLDALSLKLDRNRIVSGAMGENSENRFSIRVEGYFEAGGKRFILDCSGNDPYNYTLFRLLQVQGYGIIQPQENEDFTDVTRRLLTELNYPNSFGKHEMDYGRYRIAITGFKITRRETSAGRLLLTSRPSDPVFAELLRWAPAEKK</sequence>
<evidence type="ECO:0000313" key="5">
    <source>
        <dbReference type="Proteomes" id="UP001144352"/>
    </source>
</evidence>